<keyword evidence="1" id="KW-1133">Transmembrane helix</keyword>
<feature type="domain" description="Zona occludens toxin N-terminal" evidence="2">
    <location>
        <begin position="1"/>
        <end position="207"/>
    </location>
</feature>
<evidence type="ECO:0000256" key="1">
    <source>
        <dbReference type="SAM" id="Phobius"/>
    </source>
</evidence>
<organism evidence="3 4">
    <name type="scientific">Campylobacter blaseri</name>
    <dbReference type="NCBI Taxonomy" id="2042961"/>
    <lineage>
        <taxon>Bacteria</taxon>
        <taxon>Pseudomonadati</taxon>
        <taxon>Campylobacterota</taxon>
        <taxon>Epsilonproteobacteria</taxon>
        <taxon>Campylobacterales</taxon>
        <taxon>Campylobacteraceae</taxon>
        <taxon>Campylobacter</taxon>
    </lineage>
</organism>
<keyword evidence="4" id="KW-1185">Reference proteome</keyword>
<sequence length="381" mass="45073">MLSLIIGPPGSGKTYKVVNDIYEQYQLHLKDESKYKCIYTNINGFDFDKFNGYVKKFDRFDLLSNAEKEYSLNKQHESGFLGDIGDYDEYAKNQGIYKDYIDSLIVIDEAYNIFNKNFNDNLGRFLSYHRHFNIDIVFMLQSKRQTNREYIIHSELLYVAQPSSKRLFKSVFRYKKYSTYEEKKDNLITTQNLRFKKDIAKLYQSGSDKIYKSYATGKIFFLLFLILFFYLFYNFLKPKQNNTNQQNTEIKAVSSDIKEIDLNVDNKHPIYEDSIDNNKSIIYLYGDNSYFKVTCFPNSCKFSNYTLDLQSETFVELISVSDCQIIVSDKKAVNYIDYYLTCPKEFEEFLIKINNTNNANNTNTIQRVDNEKGNMFNRFNK</sequence>
<proteinExistence type="predicted"/>
<accession>A0A2P8R2K3</accession>
<comment type="caution">
    <text evidence="3">The sequence shown here is derived from an EMBL/GenBank/DDBJ whole genome shotgun (WGS) entry which is preliminary data.</text>
</comment>
<name>A0A2P8R2K3_9BACT</name>
<evidence type="ECO:0000313" key="4">
    <source>
        <dbReference type="Proteomes" id="UP000240535"/>
    </source>
</evidence>
<dbReference type="SUPFAM" id="SSF52540">
    <property type="entry name" value="P-loop containing nucleoside triphosphate hydrolases"/>
    <property type="match status" value="1"/>
</dbReference>
<dbReference type="InterPro" id="IPR008900">
    <property type="entry name" value="Zot_N"/>
</dbReference>
<dbReference type="AlphaFoldDB" id="A0A2P8R2K3"/>
<protein>
    <submittedName>
        <fullName evidence="3">Zonular occludens toxin</fullName>
    </submittedName>
</protein>
<dbReference type="OrthoDB" id="9800070at2"/>
<keyword evidence="1" id="KW-0812">Transmembrane</keyword>
<gene>
    <name evidence="3" type="ORF">CQ405_03035</name>
</gene>
<dbReference type="Proteomes" id="UP000240535">
    <property type="component" value="Unassembled WGS sequence"/>
</dbReference>
<evidence type="ECO:0000259" key="2">
    <source>
        <dbReference type="Pfam" id="PF05707"/>
    </source>
</evidence>
<dbReference type="Gene3D" id="3.40.50.300">
    <property type="entry name" value="P-loop containing nucleotide triphosphate hydrolases"/>
    <property type="match status" value="1"/>
</dbReference>
<keyword evidence="1" id="KW-0472">Membrane</keyword>
<evidence type="ECO:0000313" key="3">
    <source>
        <dbReference type="EMBL" id="PSM52719.1"/>
    </source>
</evidence>
<dbReference type="RefSeq" id="WP_106870491.1">
    <property type="nucleotide sequence ID" value="NZ_CP053841.1"/>
</dbReference>
<dbReference type="Pfam" id="PF05707">
    <property type="entry name" value="Zot"/>
    <property type="match status" value="1"/>
</dbReference>
<feature type="transmembrane region" description="Helical" evidence="1">
    <location>
        <begin position="219"/>
        <end position="236"/>
    </location>
</feature>
<dbReference type="InterPro" id="IPR027417">
    <property type="entry name" value="P-loop_NTPase"/>
</dbReference>
<reference evidence="4" key="1">
    <citation type="submission" date="2017-10" db="EMBL/GenBank/DDBJ databases">
        <title>Campylobacter species from seals.</title>
        <authorList>
            <person name="Gilbert M.J."/>
            <person name="Zomer A.L."/>
            <person name="Timmerman A.J."/>
            <person name="Duim B."/>
            <person name="Wagenaar J.A."/>
        </authorList>
    </citation>
    <scope>NUCLEOTIDE SEQUENCE [LARGE SCALE GENOMIC DNA]</scope>
    <source>
        <strain evidence="4">17S00004-5</strain>
    </source>
</reference>
<dbReference type="EMBL" id="PDHH01000002">
    <property type="protein sequence ID" value="PSM52719.1"/>
    <property type="molecule type" value="Genomic_DNA"/>
</dbReference>